<evidence type="ECO:0000313" key="2">
    <source>
        <dbReference type="Proteomes" id="UP000078397"/>
    </source>
</evidence>
<keyword evidence="2" id="KW-1185">Reference proteome</keyword>
<dbReference type="GeneID" id="28858770"/>
<name>A0A179EY79_METCM</name>
<gene>
    <name evidence="1" type="ORF">VFPPC_17026</name>
</gene>
<dbReference type="EMBL" id="LSBJ02000003">
    <property type="protein sequence ID" value="OAQ58144.1"/>
    <property type="molecule type" value="Genomic_DNA"/>
</dbReference>
<sequence>MCYRIERVRWCGCVNRIWRPGPRTCSRAIRENRDRSRARPCSNFRHTTTRAIDIPCSRMECRLAFKMERGWTCCRCQQSGQHTARCDGPPGRGSRNVWDVPLSPCSHQVCGRCGPTVFDPT</sequence>
<reference evidence="1 2" key="1">
    <citation type="journal article" date="2016" name="PLoS Pathog.">
        <title>Biosynthesis of antibiotic leucinostatins in bio-control fungus Purpureocillium lilacinum and their inhibition on phytophthora revealed by genome mining.</title>
        <authorList>
            <person name="Wang G."/>
            <person name="Liu Z."/>
            <person name="Lin R."/>
            <person name="Li E."/>
            <person name="Mao Z."/>
            <person name="Ling J."/>
            <person name="Yang Y."/>
            <person name="Yin W.B."/>
            <person name="Xie B."/>
        </authorList>
    </citation>
    <scope>NUCLEOTIDE SEQUENCE [LARGE SCALE GENOMIC DNA]</scope>
    <source>
        <strain evidence="1">170</strain>
    </source>
</reference>
<dbReference type="OrthoDB" id="10513932at2759"/>
<proteinExistence type="predicted"/>
<dbReference type="Proteomes" id="UP000078397">
    <property type="component" value="Unassembled WGS sequence"/>
</dbReference>
<dbReference type="RefSeq" id="XP_018136350.1">
    <property type="nucleotide sequence ID" value="XM_018294776.1"/>
</dbReference>
<comment type="caution">
    <text evidence="1">The sequence shown here is derived from an EMBL/GenBank/DDBJ whole genome shotgun (WGS) entry which is preliminary data.</text>
</comment>
<organism evidence="1 2">
    <name type="scientific">Pochonia chlamydosporia 170</name>
    <dbReference type="NCBI Taxonomy" id="1380566"/>
    <lineage>
        <taxon>Eukaryota</taxon>
        <taxon>Fungi</taxon>
        <taxon>Dikarya</taxon>
        <taxon>Ascomycota</taxon>
        <taxon>Pezizomycotina</taxon>
        <taxon>Sordariomycetes</taxon>
        <taxon>Hypocreomycetidae</taxon>
        <taxon>Hypocreales</taxon>
        <taxon>Clavicipitaceae</taxon>
        <taxon>Pochonia</taxon>
    </lineage>
</organism>
<protein>
    <submittedName>
        <fullName evidence="1">Uncharacterized protein</fullName>
    </submittedName>
</protein>
<evidence type="ECO:0000313" key="1">
    <source>
        <dbReference type="EMBL" id="OAQ58144.1"/>
    </source>
</evidence>
<accession>A0A179EY79</accession>
<dbReference type="AlphaFoldDB" id="A0A179EY79"/>
<dbReference type="KEGG" id="pchm:VFPPC_17026"/>